<dbReference type="RefSeq" id="WP_146953574.1">
    <property type="nucleotide sequence ID" value="NZ_BAABBJ010000001.1"/>
</dbReference>
<dbReference type="GO" id="GO:0006352">
    <property type="term" value="P:DNA-templated transcription initiation"/>
    <property type="evidence" value="ECO:0007669"/>
    <property type="project" value="InterPro"/>
</dbReference>
<dbReference type="Proteomes" id="UP000321798">
    <property type="component" value="Unassembled WGS sequence"/>
</dbReference>
<protein>
    <submittedName>
        <fullName evidence="8">RNA polymerase subunit sigma-24</fullName>
    </submittedName>
</protein>
<dbReference type="PANTHER" id="PTHR47756:SF2">
    <property type="entry name" value="BLL6612 PROTEIN"/>
    <property type="match status" value="1"/>
</dbReference>
<evidence type="ECO:0000259" key="5">
    <source>
        <dbReference type="Pfam" id="PF04542"/>
    </source>
</evidence>
<comment type="similarity">
    <text evidence="1">Belongs to the sigma-70 factor family. ECF subfamily.</text>
</comment>
<dbReference type="InterPro" id="IPR007627">
    <property type="entry name" value="RNA_pol_sigma70_r2"/>
</dbReference>
<name>A0A512PF75_9CELL</name>
<comment type="caution">
    <text evidence="8">The sequence shown here is derived from an EMBL/GenBank/DDBJ whole genome shotgun (WGS) entry which is preliminary data.</text>
</comment>
<dbReference type="Gene3D" id="1.10.1740.10">
    <property type="match status" value="1"/>
</dbReference>
<evidence type="ECO:0000256" key="3">
    <source>
        <dbReference type="ARBA" id="ARBA00023082"/>
    </source>
</evidence>
<accession>A0A512PF75</accession>
<feature type="domain" description="DUF6596" evidence="7">
    <location>
        <begin position="181"/>
        <end position="281"/>
    </location>
</feature>
<dbReference type="InterPro" id="IPR013249">
    <property type="entry name" value="RNA_pol_sigma70_r4_t2"/>
</dbReference>
<dbReference type="SUPFAM" id="SSF88946">
    <property type="entry name" value="Sigma2 domain of RNA polymerase sigma factors"/>
    <property type="match status" value="1"/>
</dbReference>
<evidence type="ECO:0000313" key="9">
    <source>
        <dbReference type="Proteomes" id="UP000321798"/>
    </source>
</evidence>
<dbReference type="OrthoDB" id="9780299at2"/>
<dbReference type="SUPFAM" id="SSF88659">
    <property type="entry name" value="Sigma3 and sigma4 domains of RNA polymerase sigma factors"/>
    <property type="match status" value="1"/>
</dbReference>
<dbReference type="Pfam" id="PF08281">
    <property type="entry name" value="Sigma70_r4_2"/>
    <property type="match status" value="1"/>
</dbReference>
<dbReference type="Pfam" id="PF20239">
    <property type="entry name" value="DUF6596"/>
    <property type="match status" value="1"/>
</dbReference>
<dbReference type="InterPro" id="IPR046531">
    <property type="entry name" value="DUF6596"/>
</dbReference>
<dbReference type="PANTHER" id="PTHR47756">
    <property type="entry name" value="BLL6612 PROTEIN-RELATED"/>
    <property type="match status" value="1"/>
</dbReference>
<evidence type="ECO:0000259" key="7">
    <source>
        <dbReference type="Pfam" id="PF20239"/>
    </source>
</evidence>
<proteinExistence type="inferred from homology"/>
<keyword evidence="9" id="KW-1185">Reference proteome</keyword>
<keyword evidence="4" id="KW-0804">Transcription</keyword>
<dbReference type="InterPro" id="IPR011990">
    <property type="entry name" value="TPR-like_helical_dom_sf"/>
</dbReference>
<evidence type="ECO:0000256" key="2">
    <source>
        <dbReference type="ARBA" id="ARBA00023015"/>
    </source>
</evidence>
<evidence type="ECO:0000256" key="1">
    <source>
        <dbReference type="ARBA" id="ARBA00010641"/>
    </source>
</evidence>
<feature type="domain" description="RNA polymerase sigma factor 70 region 4 type 2" evidence="6">
    <location>
        <begin position="112"/>
        <end position="163"/>
    </location>
</feature>
<dbReference type="Gene3D" id="1.10.10.10">
    <property type="entry name" value="Winged helix-like DNA-binding domain superfamily/Winged helix DNA-binding domain"/>
    <property type="match status" value="1"/>
</dbReference>
<dbReference type="InterPro" id="IPR013325">
    <property type="entry name" value="RNA_pol_sigma_r2"/>
</dbReference>
<dbReference type="SUPFAM" id="SSF48452">
    <property type="entry name" value="TPR-like"/>
    <property type="match status" value="1"/>
</dbReference>
<dbReference type="Pfam" id="PF04542">
    <property type="entry name" value="Sigma70_r2"/>
    <property type="match status" value="1"/>
</dbReference>
<keyword evidence="3" id="KW-0731">Sigma factor</keyword>
<evidence type="ECO:0000313" key="8">
    <source>
        <dbReference type="EMBL" id="GEP69836.1"/>
    </source>
</evidence>
<sequence>MTETSEAAQAVARAHREEWARVVGALTRRFGDLDVAEEAAAEAFATAVARWPADGVPSRPGAWLTTTATRKAVDRLRREGRRAEKQAAAWAELAGGPAEPVGAVDDDRLRLIFTCCHPALAPEARVALTLRLVGGLTVPEIARAFLVQETTMGQRITRAKTKIRQARIPYRVPSAADLPERVSGVLAVLFLVFNEGYLTSGPGTGPVRPDLTAEAIRLARLVRTLLPQDGEAAGLLALMLLVEARRPARVTAGGELVTLDEQDRTAWDAGLIAEGHRLVRERLDSGVAPGRYQLLAAINAVHTSARDVRRTDWSQVVALYDQLVVLDPSPVVALNRAVAVAEVDGPEAALATVDRLEGALAGYHPFHATRAELLRRLGRDRAAREAYDRAVELAGNPAEAAALARRRDRLAPCPSPTACTAECSP</sequence>
<evidence type="ECO:0000259" key="6">
    <source>
        <dbReference type="Pfam" id="PF08281"/>
    </source>
</evidence>
<dbReference type="Gene3D" id="1.25.40.10">
    <property type="entry name" value="Tetratricopeptide repeat domain"/>
    <property type="match status" value="1"/>
</dbReference>
<dbReference type="GO" id="GO:0003677">
    <property type="term" value="F:DNA binding"/>
    <property type="evidence" value="ECO:0007669"/>
    <property type="project" value="InterPro"/>
</dbReference>
<feature type="domain" description="RNA polymerase sigma-70 region 2" evidence="5">
    <location>
        <begin position="21"/>
        <end position="82"/>
    </location>
</feature>
<dbReference type="InterPro" id="IPR013324">
    <property type="entry name" value="RNA_pol_sigma_r3/r4-like"/>
</dbReference>
<evidence type="ECO:0000256" key="4">
    <source>
        <dbReference type="ARBA" id="ARBA00023163"/>
    </source>
</evidence>
<dbReference type="InterPro" id="IPR036388">
    <property type="entry name" value="WH-like_DNA-bd_sf"/>
</dbReference>
<gene>
    <name evidence="8" type="primary">rpoE_7</name>
    <name evidence="8" type="ORF">CSO01_25510</name>
</gene>
<keyword evidence="2" id="KW-0805">Transcription regulation</keyword>
<organism evidence="8 9">
    <name type="scientific">Cellulomonas soli</name>
    <dbReference type="NCBI Taxonomy" id="931535"/>
    <lineage>
        <taxon>Bacteria</taxon>
        <taxon>Bacillati</taxon>
        <taxon>Actinomycetota</taxon>
        <taxon>Actinomycetes</taxon>
        <taxon>Micrococcales</taxon>
        <taxon>Cellulomonadaceae</taxon>
        <taxon>Cellulomonas</taxon>
    </lineage>
</organism>
<dbReference type="GO" id="GO:0016987">
    <property type="term" value="F:sigma factor activity"/>
    <property type="evidence" value="ECO:0007669"/>
    <property type="project" value="UniProtKB-KW"/>
</dbReference>
<reference evidence="8 9" key="1">
    <citation type="submission" date="2019-07" db="EMBL/GenBank/DDBJ databases">
        <title>Whole genome shotgun sequence of Cellulomonas soli NBRC 109434.</title>
        <authorList>
            <person name="Hosoyama A."/>
            <person name="Uohara A."/>
            <person name="Ohji S."/>
            <person name="Ichikawa N."/>
        </authorList>
    </citation>
    <scope>NUCLEOTIDE SEQUENCE [LARGE SCALE GENOMIC DNA]</scope>
    <source>
        <strain evidence="8 9">NBRC 109434</strain>
    </source>
</reference>
<dbReference type="EMBL" id="BKAL01000008">
    <property type="protein sequence ID" value="GEP69836.1"/>
    <property type="molecule type" value="Genomic_DNA"/>
</dbReference>
<dbReference type="AlphaFoldDB" id="A0A512PF75"/>